<dbReference type="EMBL" id="FOYQ01000001">
    <property type="protein sequence ID" value="SFR31278.1"/>
    <property type="molecule type" value="Genomic_DNA"/>
</dbReference>
<gene>
    <name evidence="2" type="ORF">SAMN04490243_0105</name>
</gene>
<evidence type="ECO:0000313" key="2">
    <source>
        <dbReference type="EMBL" id="SFR31278.1"/>
    </source>
</evidence>
<name>A0A1I6FN23_9FLAO</name>
<evidence type="ECO:0008006" key="4">
    <source>
        <dbReference type="Google" id="ProtNLM"/>
    </source>
</evidence>
<reference evidence="2 3" key="1">
    <citation type="submission" date="2016-10" db="EMBL/GenBank/DDBJ databases">
        <authorList>
            <person name="de Groot N.N."/>
        </authorList>
    </citation>
    <scope>NUCLEOTIDE SEQUENCE [LARGE SCALE GENOMIC DNA]</scope>
    <source>
        <strain evidence="2 3">DSM 21019</strain>
    </source>
</reference>
<evidence type="ECO:0000256" key="1">
    <source>
        <dbReference type="SAM" id="Phobius"/>
    </source>
</evidence>
<dbReference type="Proteomes" id="UP000199534">
    <property type="component" value="Unassembled WGS sequence"/>
</dbReference>
<keyword evidence="1" id="KW-1133">Transmembrane helix</keyword>
<feature type="transmembrane region" description="Helical" evidence="1">
    <location>
        <begin position="12"/>
        <end position="37"/>
    </location>
</feature>
<feature type="transmembrane region" description="Helical" evidence="1">
    <location>
        <begin position="89"/>
        <end position="112"/>
    </location>
</feature>
<accession>A0A1I6FN23</accession>
<feature type="transmembrane region" description="Helical" evidence="1">
    <location>
        <begin position="49"/>
        <end position="77"/>
    </location>
</feature>
<dbReference type="RefSeq" id="WP_092979831.1">
    <property type="nucleotide sequence ID" value="NZ_FOYQ01000001.1"/>
</dbReference>
<dbReference type="AlphaFoldDB" id="A0A1I6FN23"/>
<keyword evidence="1" id="KW-0812">Transmembrane</keyword>
<proteinExistence type="predicted"/>
<keyword evidence="1" id="KW-0472">Membrane</keyword>
<keyword evidence="3" id="KW-1185">Reference proteome</keyword>
<dbReference type="OrthoDB" id="1444944at2"/>
<evidence type="ECO:0000313" key="3">
    <source>
        <dbReference type="Proteomes" id="UP000199534"/>
    </source>
</evidence>
<dbReference type="STRING" id="400055.SAMN04490243_0105"/>
<organism evidence="2 3">
    <name type="scientific">Robiginitalea myxolifaciens</name>
    <dbReference type="NCBI Taxonomy" id="400055"/>
    <lineage>
        <taxon>Bacteria</taxon>
        <taxon>Pseudomonadati</taxon>
        <taxon>Bacteroidota</taxon>
        <taxon>Flavobacteriia</taxon>
        <taxon>Flavobacteriales</taxon>
        <taxon>Flavobacteriaceae</taxon>
        <taxon>Robiginitalea</taxon>
    </lineage>
</organism>
<sequence length="122" mass="13448">MLNSKFWQGFFALGPIVGFILFFIGYFLAILTFVGNIQEIENSGEPPMAIFGGIGIILIAALLLALVSLGSLVFYIVHATQNPNLKQNNLLLVWILLFIFASGIGQLIYWIVEILGKKNSSE</sequence>
<protein>
    <recommendedName>
        <fullName evidence="4">Phospholipase_D-nuclease N-terminal</fullName>
    </recommendedName>
</protein>